<sequence>MKLPRFLVLSISAASVYEYTFIPYISLGDVPDCSEDILDQFKRQLGLSPEYPQQRLFNQLKTIGFQKLLALSSPKAKAKTHRRQLLGSPVEMLYTLEDKQDENNTNEYIDRQAGDRGGNATNTYLDNVEAAWWWFGAGDNAVTPKTELPSGASLDGVKGSISDLITSLAHGAIMELAKELVGKGASEIQIGKLHTDGLRIDDLQTDPLQSALRGPQQYRRQLQASFLDGMLGKSIGWISANAQSGDKIPTGADMLKFAVDDLHLTRFLNSMFVAALAEQIVDKVTLSLGSNITVSMQSPMINVGEALCNSCNTAASLDPQNARNDACVVETVLRSVLACGNPDRAKTPDCEEIKANYRRKVDDGCDAFDQDPDAGFILNLDISNTTYDSTQGNIDRWLLTAGDYVYQYARRDSMCSLDASTVEFLPGWSTIGITKMDQGSVESEPSTVPIPVAVLLQHPLKRCEFAVIVRGTQTKVDWMADFQTAQIPLEVQGTLLGRAHAGFTNLAAPTAAFFANIMNDKCPGADTRVTLSGHSMGGSVALISALLLTEWMPQASIAVVGFACPNALDEYAAELLKKRVIVRTWINAFDAVPKIPCAGGVGMFRCPAATGSSFQQDNLWYLGVSGSSHHGSSHHGSSHHGSSHHGSSHHMISEPIHDVYAKTPNEIMITVEDMGLYMPKMTSGLFGDITYNLASGKANFDNLQVPAPLLLSQTHSDVYRCWLNGNYCKRAIRC</sequence>
<dbReference type="AlphaFoldDB" id="A0A023AY21"/>
<evidence type="ECO:0000259" key="2">
    <source>
        <dbReference type="Pfam" id="PF01764"/>
    </source>
</evidence>
<evidence type="ECO:0000313" key="3">
    <source>
        <dbReference type="EMBL" id="EZG43542.1"/>
    </source>
</evidence>
<dbReference type="Proteomes" id="UP000019763">
    <property type="component" value="Unassembled WGS sequence"/>
</dbReference>
<feature type="domain" description="Fungal lipase-type" evidence="2">
    <location>
        <begin position="467"/>
        <end position="597"/>
    </location>
</feature>
<name>A0A023AY21_GRENI</name>
<organism evidence="3 4">
    <name type="scientific">Gregarina niphandrodes</name>
    <name type="common">Septate eugregarine</name>
    <dbReference type="NCBI Taxonomy" id="110365"/>
    <lineage>
        <taxon>Eukaryota</taxon>
        <taxon>Sar</taxon>
        <taxon>Alveolata</taxon>
        <taxon>Apicomplexa</taxon>
        <taxon>Conoidasida</taxon>
        <taxon>Gregarinasina</taxon>
        <taxon>Eugregarinorida</taxon>
        <taxon>Gregarinidae</taxon>
        <taxon>Gregarina</taxon>
    </lineage>
</organism>
<comment type="caution">
    <text evidence="3">The sequence shown here is derived from an EMBL/GenBank/DDBJ whole genome shotgun (WGS) entry which is preliminary data.</text>
</comment>
<dbReference type="PANTHER" id="PTHR46023:SF6">
    <property type="entry name" value="LIPASE CLASS 3 FAMILY PROTEIN"/>
    <property type="match status" value="1"/>
</dbReference>
<dbReference type="VEuPathDB" id="CryptoDB:GNI_167740"/>
<evidence type="ECO:0000256" key="1">
    <source>
        <dbReference type="SAM" id="MobiDB-lite"/>
    </source>
</evidence>
<evidence type="ECO:0000313" key="4">
    <source>
        <dbReference type="Proteomes" id="UP000019763"/>
    </source>
</evidence>
<gene>
    <name evidence="3" type="ORF">GNI_167740</name>
</gene>
<reference evidence="3" key="1">
    <citation type="submission" date="2013-12" db="EMBL/GenBank/DDBJ databases">
        <authorList>
            <person name="Omoto C.K."/>
            <person name="Sibley D."/>
            <person name="Venepally P."/>
            <person name="Hadjithomas M."/>
            <person name="Karamycheva S."/>
            <person name="Brunk B."/>
            <person name="Roos D."/>
            <person name="Caler E."/>
            <person name="Lorenzi H."/>
        </authorList>
    </citation>
    <scope>NUCLEOTIDE SEQUENCE</scope>
</reference>
<protein>
    <submittedName>
        <fullName evidence="3">Lipase</fullName>
    </submittedName>
</protein>
<accession>A0A023AY21</accession>
<dbReference type="GeneID" id="22915769"/>
<dbReference type="InterPro" id="IPR002921">
    <property type="entry name" value="Fungal_lipase-type"/>
</dbReference>
<dbReference type="InterPro" id="IPR029058">
    <property type="entry name" value="AB_hydrolase_fold"/>
</dbReference>
<dbReference type="GO" id="GO:0006629">
    <property type="term" value="P:lipid metabolic process"/>
    <property type="evidence" value="ECO:0007669"/>
    <property type="project" value="InterPro"/>
</dbReference>
<dbReference type="OrthoDB" id="426718at2759"/>
<feature type="region of interest" description="Disordered" evidence="1">
    <location>
        <begin position="630"/>
        <end position="650"/>
    </location>
</feature>
<dbReference type="RefSeq" id="XP_011133227.1">
    <property type="nucleotide sequence ID" value="XM_011134925.1"/>
</dbReference>
<dbReference type="eggNOG" id="ENOG502SCWW">
    <property type="taxonomic scope" value="Eukaryota"/>
</dbReference>
<proteinExistence type="predicted"/>
<dbReference type="EMBL" id="AFNH02001254">
    <property type="protein sequence ID" value="EZG43542.1"/>
    <property type="molecule type" value="Genomic_DNA"/>
</dbReference>
<dbReference type="Pfam" id="PF01764">
    <property type="entry name" value="Lipase_3"/>
    <property type="match status" value="1"/>
</dbReference>
<feature type="compositionally biased region" description="Basic residues" evidence="1">
    <location>
        <begin position="631"/>
        <end position="648"/>
    </location>
</feature>
<dbReference type="CDD" id="cd00519">
    <property type="entry name" value="Lipase_3"/>
    <property type="match status" value="1"/>
</dbReference>
<keyword evidence="4" id="KW-1185">Reference proteome</keyword>
<dbReference type="Gene3D" id="3.40.50.1820">
    <property type="entry name" value="alpha/beta hydrolase"/>
    <property type="match status" value="1"/>
</dbReference>
<dbReference type="PANTHER" id="PTHR46023">
    <property type="entry name" value="LIPASE CLASS 3 PROTEIN-LIKE"/>
    <property type="match status" value="1"/>
</dbReference>
<dbReference type="SUPFAM" id="SSF53474">
    <property type="entry name" value="alpha/beta-Hydrolases"/>
    <property type="match status" value="1"/>
</dbReference>